<dbReference type="EMBL" id="QFQZ01000008">
    <property type="protein sequence ID" value="PZR36226.1"/>
    <property type="molecule type" value="Genomic_DNA"/>
</dbReference>
<accession>A0A2W5VHP2</accession>
<gene>
    <name evidence="1" type="ORF">DI526_04540</name>
</gene>
<comment type="caution">
    <text evidence="1">The sequence shown here is derived from an EMBL/GenBank/DDBJ whole genome shotgun (WGS) entry which is preliminary data.</text>
</comment>
<dbReference type="AlphaFoldDB" id="A0A2W5VHP2"/>
<protein>
    <submittedName>
        <fullName evidence="1">Uncharacterized protein</fullName>
    </submittedName>
</protein>
<reference evidence="1 2" key="1">
    <citation type="submission" date="2017-08" db="EMBL/GenBank/DDBJ databases">
        <title>Infants hospitalized years apart are colonized by the same room-sourced microbial strains.</title>
        <authorList>
            <person name="Brooks B."/>
            <person name="Olm M.R."/>
            <person name="Firek B.A."/>
            <person name="Baker R."/>
            <person name="Thomas B.C."/>
            <person name="Morowitz M.J."/>
            <person name="Banfield J.F."/>
        </authorList>
    </citation>
    <scope>NUCLEOTIDE SEQUENCE [LARGE SCALE GENOMIC DNA]</scope>
    <source>
        <strain evidence="1">S2_003_000_R2_4</strain>
    </source>
</reference>
<sequence>MLERGQPAASPQDKAGVLPLEHGFFVASGVDCGDPPNAAIRKYDGQGLNGAHTRACQITVLAKQGTTYDVEQSCIDAGSGPAPRSSERLAIEVRDRRSFTLKRGQEGEAFRYCPAALLPPGLK</sequence>
<organism evidence="1 2">
    <name type="scientific">Caulobacter segnis</name>
    <dbReference type="NCBI Taxonomy" id="88688"/>
    <lineage>
        <taxon>Bacteria</taxon>
        <taxon>Pseudomonadati</taxon>
        <taxon>Pseudomonadota</taxon>
        <taxon>Alphaproteobacteria</taxon>
        <taxon>Caulobacterales</taxon>
        <taxon>Caulobacteraceae</taxon>
        <taxon>Caulobacter</taxon>
    </lineage>
</organism>
<proteinExistence type="predicted"/>
<dbReference type="Proteomes" id="UP000249393">
    <property type="component" value="Unassembled WGS sequence"/>
</dbReference>
<name>A0A2W5VHP2_9CAUL</name>
<evidence type="ECO:0000313" key="2">
    <source>
        <dbReference type="Proteomes" id="UP000249393"/>
    </source>
</evidence>
<evidence type="ECO:0000313" key="1">
    <source>
        <dbReference type="EMBL" id="PZR36226.1"/>
    </source>
</evidence>